<dbReference type="Proteomes" id="UP000741360">
    <property type="component" value="Unassembled WGS sequence"/>
</dbReference>
<sequence length="503" mass="55383">MHWGPVGHDHDEDGELLDLMSRNTPEWIELKSVGIDIGSTTSHLTFSDIVLRRQGLALSSRYVIIKREVSHQSPVFLTPYLGRFTTTIDTEHLGRYINEAYRSGNLEPGQIDTGALIVTGEAVRKENAEAIASLFAKEAGKFVCATAGPNLEAVLSTYGAGAVERSRPRGGISQAVMNVDVGGGTTKVAIARHGEIVETCAVNLGARLVAVDNTNRIVRLEEAGKAIAASVGLNLDLDQQLDESQKEIFARAQADLLFQYLEGKPFTGNLEFLMITPPPQRNREAEIITFSGGVSEYIYGYETRDFGDLGRHLSRSIREHLERRSHWVLEEPKERIRATVIGASQFTIQVSGNTIFLTHPHLLPMHNVQVVSLDLDGDALTTEEVSLAVERSLRRFDLVDGEKPVALAIHWDHGPDYSLIRPLAAGIAQGLSKSFHRQFPVIMVFDSDVGGLVGSLLVHEFAPDSHVVSIDQVELRDFDYIDIGREIENVGVVPVVIKSLLFR</sequence>
<dbReference type="PIRSF" id="PIRSF012293">
    <property type="entry name" value="EutA"/>
    <property type="match status" value="1"/>
</dbReference>
<reference evidence="1" key="1">
    <citation type="submission" date="2020-07" db="EMBL/GenBank/DDBJ databases">
        <title>Huge and variable diversity of episymbiotic CPR bacteria and DPANN archaea in groundwater ecosystems.</title>
        <authorList>
            <person name="He C.Y."/>
            <person name="Keren R."/>
            <person name="Whittaker M."/>
            <person name="Farag I.F."/>
            <person name="Doudna J."/>
            <person name="Cate J.H.D."/>
            <person name="Banfield J.F."/>
        </authorList>
    </citation>
    <scope>NUCLEOTIDE SEQUENCE</scope>
    <source>
        <strain evidence="1">NC_groundwater_717_Ag_S-0.2um_59_8</strain>
    </source>
</reference>
<gene>
    <name evidence="1" type="ORF">HYY65_07485</name>
</gene>
<evidence type="ECO:0000313" key="2">
    <source>
        <dbReference type="Proteomes" id="UP000741360"/>
    </source>
</evidence>
<proteinExistence type="predicted"/>
<organism evidence="1 2">
    <name type="scientific">Tectimicrobiota bacterium</name>
    <dbReference type="NCBI Taxonomy" id="2528274"/>
    <lineage>
        <taxon>Bacteria</taxon>
        <taxon>Pseudomonadati</taxon>
        <taxon>Nitrospinota/Tectimicrobiota group</taxon>
        <taxon>Candidatus Tectimicrobiota</taxon>
    </lineage>
</organism>
<dbReference type="SUPFAM" id="SSF53067">
    <property type="entry name" value="Actin-like ATPase domain"/>
    <property type="match status" value="1"/>
</dbReference>
<dbReference type="EMBL" id="JACPSX010000138">
    <property type="protein sequence ID" value="MBI3014884.1"/>
    <property type="molecule type" value="Genomic_DNA"/>
</dbReference>
<dbReference type="Pfam" id="PF06277">
    <property type="entry name" value="EutA"/>
    <property type="match status" value="1"/>
</dbReference>
<dbReference type="InterPro" id="IPR043129">
    <property type="entry name" value="ATPase_NBD"/>
</dbReference>
<dbReference type="AlphaFoldDB" id="A0A932GPV2"/>
<name>A0A932GPV2_UNCTE</name>
<dbReference type="InterPro" id="IPR009377">
    <property type="entry name" value="EutA"/>
</dbReference>
<evidence type="ECO:0000313" key="1">
    <source>
        <dbReference type="EMBL" id="MBI3014884.1"/>
    </source>
</evidence>
<protein>
    <submittedName>
        <fullName evidence="1">Ethanolamine ammonia-lyase reactivating factor EutA</fullName>
    </submittedName>
</protein>
<accession>A0A932GPV2</accession>
<comment type="caution">
    <text evidence="1">The sequence shown here is derived from an EMBL/GenBank/DDBJ whole genome shotgun (WGS) entry which is preliminary data.</text>
</comment>